<dbReference type="Proteomes" id="UP000001353">
    <property type="component" value="Chromosome"/>
</dbReference>
<keyword evidence="3" id="KW-1185">Reference proteome</keyword>
<dbReference type="OrthoDB" id="9204522at2"/>
<dbReference type="InterPro" id="IPR043004">
    <property type="entry name" value="MvaI_BcnI_cat"/>
</dbReference>
<dbReference type="eggNOG" id="ENOG502Z9DE">
    <property type="taxonomic scope" value="Bacteria"/>
</dbReference>
<gene>
    <name evidence="2" type="ordered locus">RLO149_c028160</name>
</gene>
<name>F7ZG45_ROSLO</name>
<evidence type="ECO:0000259" key="1">
    <source>
        <dbReference type="Pfam" id="PF15515"/>
    </source>
</evidence>
<accession>F7ZG45</accession>
<dbReference type="EMBL" id="CP002623">
    <property type="protein sequence ID" value="AEI94776.1"/>
    <property type="molecule type" value="Genomic_DNA"/>
</dbReference>
<sequence>MGISTINHFRNLFNDVGVDRIFVKILASKQDNDKNQIVLASQLEGLINAFPVRETRLREPSSSTKKRKSAAGRPITEAHLNYFWLDQNGNRYHAPDTKLIEYFQYPEARLSGFIKGCEWAPAAIRRTKQAAFGKRILGIGANRAGEIFGLLLSERDDRLVSEFPELAPSGISGVLGILNVTGDTTATPQEQLTGELRAIVAAGWHASVRNKGGTLVPFKGNQGAGYTLEALLGVETNALKEPDAYGHEIKSFRGNKISLMTPTADMGAEGDLTFRDFMMTYGWDGKKDDGSRRFTGVHRAGKPSTSTRYQLEVSGLDLKSGEFSDKPDEIFVGITDPELGTFIGG</sequence>
<proteinExistence type="predicted"/>
<dbReference type="Gene3D" id="3.40.210.20">
    <property type="entry name" value="MvaI/BcnI restriction endonuclease, catalytic domain"/>
    <property type="match status" value="1"/>
</dbReference>
<evidence type="ECO:0000313" key="2">
    <source>
        <dbReference type="EMBL" id="AEI94776.1"/>
    </source>
</evidence>
<feature type="domain" description="MvaI/BcnI restriction endonuclease" evidence="1">
    <location>
        <begin position="195"/>
        <end position="298"/>
    </location>
</feature>
<protein>
    <recommendedName>
        <fullName evidence="1">MvaI/BcnI restriction endonuclease domain-containing protein</fullName>
    </recommendedName>
</protein>
<dbReference type="InterPro" id="IPR029127">
    <property type="entry name" value="MvaI_BcnI"/>
</dbReference>
<dbReference type="RefSeq" id="WP_013962691.1">
    <property type="nucleotide sequence ID" value="NC_015730.1"/>
</dbReference>
<dbReference type="HOGENOM" id="CLU_046707_0_0_5"/>
<organism evidence="2 3">
    <name type="scientific">Roseobacter litoralis (strain ATCC 49566 / DSM 6996 / JCM 21268 / NBRC 15278 / OCh 149)</name>
    <dbReference type="NCBI Taxonomy" id="391595"/>
    <lineage>
        <taxon>Bacteria</taxon>
        <taxon>Pseudomonadati</taxon>
        <taxon>Pseudomonadota</taxon>
        <taxon>Alphaproteobacteria</taxon>
        <taxon>Rhodobacterales</taxon>
        <taxon>Roseobacteraceae</taxon>
        <taxon>Roseobacter</taxon>
    </lineage>
</organism>
<dbReference type="Pfam" id="PF15515">
    <property type="entry name" value="MvaI_BcnI"/>
    <property type="match status" value="1"/>
</dbReference>
<dbReference type="AlphaFoldDB" id="F7ZG45"/>
<evidence type="ECO:0000313" key="3">
    <source>
        <dbReference type="Proteomes" id="UP000001353"/>
    </source>
</evidence>
<dbReference type="STRING" id="391595.RLO149_c028160"/>
<dbReference type="KEGG" id="rli:RLO149_c028160"/>
<reference evidence="2 3" key="1">
    <citation type="journal article" date="2011" name="BMC Genomics">
        <title>Comparative genome analysis and genome-guided physiological analysis of Roseobacter litoralis.</title>
        <authorList>
            <person name="Kalhoefer D."/>
            <person name="Thole S."/>
            <person name="Voget S."/>
            <person name="Lehmann R."/>
            <person name="Liesegang H."/>
            <person name="Wollher A."/>
            <person name="Daniel R."/>
            <person name="Simon M."/>
            <person name="Brinkhoff T."/>
        </authorList>
    </citation>
    <scope>NUCLEOTIDE SEQUENCE [LARGE SCALE GENOMIC DNA]</scope>
    <source>
        <strain evidence="3">ATCC 49566 / DSM 6996 / JCM 21268 / NBRC 15278 / OCh 149</strain>
    </source>
</reference>